<evidence type="ECO:0000313" key="2">
    <source>
        <dbReference type="Proteomes" id="UP001589536"/>
    </source>
</evidence>
<sequence length="134" mass="15205">MGERSESDLKALLVEGHEILKRVARDGGLTTYGKFNEELMEGTGLPGFDLSTDQGRGEMGRLLGRIAIQDWAINPDFMLTSLVKRSDENGPGRGFFKLAEQEHFFDPSAQDEMEFWQEQVGKAHDRYKRARPRS</sequence>
<reference evidence="1 2" key="1">
    <citation type="submission" date="2024-09" db="EMBL/GenBank/DDBJ databases">
        <authorList>
            <person name="Sun Q."/>
            <person name="Mori K."/>
        </authorList>
    </citation>
    <scope>NUCLEOTIDE SEQUENCE [LARGE SCALE GENOMIC DNA]</scope>
    <source>
        <strain evidence="1 2">JCM 13519</strain>
    </source>
</reference>
<keyword evidence="2" id="KW-1185">Reference proteome</keyword>
<proteinExistence type="predicted"/>
<gene>
    <name evidence="1" type="ORF">ACFFPI_08430</name>
</gene>
<dbReference type="EMBL" id="JBHMBH010000019">
    <property type="protein sequence ID" value="MFB9714184.1"/>
    <property type="molecule type" value="Genomic_DNA"/>
</dbReference>
<comment type="caution">
    <text evidence="1">The sequence shown here is derived from an EMBL/GenBank/DDBJ whole genome shotgun (WGS) entry which is preliminary data.</text>
</comment>
<name>A0ABV5URG6_9MICC</name>
<dbReference type="RefSeq" id="WP_345043763.1">
    <property type="nucleotide sequence ID" value="NZ_BAABED010000001.1"/>
</dbReference>
<evidence type="ECO:0000313" key="1">
    <source>
        <dbReference type="EMBL" id="MFB9714184.1"/>
    </source>
</evidence>
<organism evidence="1 2">
    <name type="scientific">Arthrobacter methylotrophus</name>
    <dbReference type="NCBI Taxonomy" id="121291"/>
    <lineage>
        <taxon>Bacteria</taxon>
        <taxon>Bacillati</taxon>
        <taxon>Actinomycetota</taxon>
        <taxon>Actinomycetes</taxon>
        <taxon>Micrococcales</taxon>
        <taxon>Micrococcaceae</taxon>
        <taxon>Arthrobacter</taxon>
    </lineage>
</organism>
<dbReference type="Proteomes" id="UP001589536">
    <property type="component" value="Unassembled WGS sequence"/>
</dbReference>
<protein>
    <submittedName>
        <fullName evidence="1">Uncharacterized protein</fullName>
    </submittedName>
</protein>
<accession>A0ABV5URG6</accession>